<dbReference type="InterPro" id="IPR050206">
    <property type="entry name" value="FtsK/SpoIIIE/SftA"/>
</dbReference>
<evidence type="ECO:0000256" key="3">
    <source>
        <dbReference type="ARBA" id="ARBA00022692"/>
    </source>
</evidence>
<dbReference type="PANTHER" id="PTHR22683">
    <property type="entry name" value="SPORULATION PROTEIN RELATED"/>
    <property type="match status" value="1"/>
</dbReference>
<feature type="compositionally biased region" description="Low complexity" evidence="10">
    <location>
        <begin position="1300"/>
        <end position="1310"/>
    </location>
</feature>
<feature type="domain" description="FtsK" evidence="12">
    <location>
        <begin position="812"/>
        <end position="999"/>
    </location>
</feature>
<evidence type="ECO:0000256" key="4">
    <source>
        <dbReference type="ARBA" id="ARBA00022737"/>
    </source>
</evidence>
<feature type="binding site" evidence="9">
    <location>
        <begin position="830"/>
        <end position="837"/>
    </location>
    <ligand>
        <name>ATP</name>
        <dbReference type="ChEBI" id="CHEBI:30616"/>
    </ligand>
</feature>
<feature type="region of interest" description="Disordered" evidence="10">
    <location>
        <begin position="703"/>
        <end position="746"/>
    </location>
</feature>
<feature type="binding site" evidence="9">
    <location>
        <begin position="468"/>
        <end position="475"/>
    </location>
    <ligand>
        <name>ATP</name>
        <dbReference type="ChEBI" id="CHEBI:30616"/>
    </ligand>
</feature>
<dbReference type="PROSITE" id="PS50901">
    <property type="entry name" value="FTSK"/>
    <property type="match status" value="3"/>
</dbReference>
<dbReference type="Pfam" id="PF01580">
    <property type="entry name" value="FtsK_SpoIIIE"/>
    <property type="match status" value="2"/>
</dbReference>
<feature type="compositionally biased region" description="Polar residues" evidence="10">
    <location>
        <begin position="907"/>
        <end position="916"/>
    </location>
</feature>
<reference evidence="13" key="1">
    <citation type="submission" date="2017-12" db="EMBL/GenBank/DDBJ databases">
        <authorList>
            <person name="Thomas-White K."/>
            <person name="Wolfe A.J."/>
        </authorList>
    </citation>
    <scope>NUCLEOTIDE SEQUENCE</scope>
    <source>
        <strain evidence="13">UMB0763</strain>
    </source>
</reference>
<evidence type="ECO:0000256" key="7">
    <source>
        <dbReference type="ARBA" id="ARBA00022989"/>
    </source>
</evidence>
<dbReference type="InterPro" id="IPR023837">
    <property type="entry name" value="EccCb-like_Actinobacteria"/>
</dbReference>
<dbReference type="Gene3D" id="3.40.50.300">
    <property type="entry name" value="P-loop containing nucleotide triphosphate hydrolases"/>
    <property type="match status" value="3"/>
</dbReference>
<dbReference type="NCBIfam" id="TIGR03924">
    <property type="entry name" value="T7SS_EccC_a"/>
    <property type="match status" value="1"/>
</dbReference>
<feature type="region of interest" description="Disordered" evidence="10">
    <location>
        <begin position="1284"/>
        <end position="1310"/>
    </location>
</feature>
<dbReference type="RefSeq" id="WP_101677748.1">
    <property type="nucleotide sequence ID" value="NZ_CP136958.1"/>
</dbReference>
<evidence type="ECO:0000256" key="9">
    <source>
        <dbReference type="PROSITE-ProRule" id="PRU00289"/>
    </source>
</evidence>
<feature type="compositionally biased region" description="Low complexity" evidence="10">
    <location>
        <begin position="712"/>
        <end position="723"/>
    </location>
</feature>
<keyword evidence="5 9" id="KW-0547">Nucleotide-binding</keyword>
<evidence type="ECO:0000256" key="8">
    <source>
        <dbReference type="ARBA" id="ARBA00023136"/>
    </source>
</evidence>
<feature type="compositionally biased region" description="Basic and acidic residues" evidence="10">
    <location>
        <begin position="12"/>
        <end position="21"/>
    </location>
</feature>
<feature type="transmembrane region" description="Helical" evidence="11">
    <location>
        <begin position="77"/>
        <end position="95"/>
    </location>
</feature>
<organism evidence="13 14">
    <name type="scientific">Corynebacterium pyruviciproducens</name>
    <dbReference type="NCBI Taxonomy" id="598660"/>
    <lineage>
        <taxon>Bacteria</taxon>
        <taxon>Bacillati</taxon>
        <taxon>Actinomycetota</taxon>
        <taxon>Actinomycetes</taxon>
        <taxon>Mycobacteriales</taxon>
        <taxon>Corynebacteriaceae</taxon>
        <taxon>Corynebacterium</taxon>
    </lineage>
</organism>
<evidence type="ECO:0000256" key="2">
    <source>
        <dbReference type="ARBA" id="ARBA00022475"/>
    </source>
</evidence>
<dbReference type="PANTHER" id="PTHR22683:SF1">
    <property type="entry name" value="TYPE VII SECRETION SYSTEM PROTEIN ESSC"/>
    <property type="match status" value="1"/>
</dbReference>
<evidence type="ECO:0000256" key="6">
    <source>
        <dbReference type="ARBA" id="ARBA00022840"/>
    </source>
</evidence>
<feature type="domain" description="FtsK" evidence="12">
    <location>
        <begin position="1078"/>
        <end position="1255"/>
    </location>
</feature>
<dbReference type="SUPFAM" id="SSF52540">
    <property type="entry name" value="P-loop containing nucleoside triphosphate hydrolases"/>
    <property type="match status" value="3"/>
</dbReference>
<evidence type="ECO:0000313" key="14">
    <source>
        <dbReference type="Proteomes" id="UP000234560"/>
    </source>
</evidence>
<dbReference type="EMBL" id="CP136958">
    <property type="protein sequence ID" value="WOT01600.1"/>
    <property type="molecule type" value="Genomic_DNA"/>
</dbReference>
<dbReference type="InterPro" id="IPR002543">
    <property type="entry name" value="FtsK_dom"/>
</dbReference>
<feature type="binding site" evidence="9">
    <location>
        <begin position="1095"/>
        <end position="1102"/>
    </location>
    <ligand>
        <name>ATP</name>
        <dbReference type="ChEBI" id="CHEBI:30616"/>
    </ligand>
</feature>
<proteinExistence type="predicted"/>
<accession>A0AAF0YQK6</accession>
<keyword evidence="6 9" id="KW-0067">ATP-binding</keyword>
<dbReference type="SMART" id="SM00382">
    <property type="entry name" value="AAA"/>
    <property type="match status" value="3"/>
</dbReference>
<evidence type="ECO:0000256" key="5">
    <source>
        <dbReference type="ARBA" id="ARBA00022741"/>
    </source>
</evidence>
<dbReference type="KEGG" id="cpyr:CYJ47_10040"/>
<keyword evidence="7 11" id="KW-1133">Transmembrane helix</keyword>
<feature type="compositionally biased region" description="Low complexity" evidence="10">
    <location>
        <begin position="732"/>
        <end position="746"/>
    </location>
</feature>
<keyword evidence="2" id="KW-1003">Cell membrane</keyword>
<keyword evidence="4" id="KW-0677">Repeat</keyword>
<dbReference type="InterPro" id="IPR023836">
    <property type="entry name" value="EccCa-like_Actinobacteria"/>
</dbReference>
<dbReference type="InterPro" id="IPR003593">
    <property type="entry name" value="AAA+_ATPase"/>
</dbReference>
<evidence type="ECO:0000259" key="12">
    <source>
        <dbReference type="PROSITE" id="PS50901"/>
    </source>
</evidence>
<dbReference type="GO" id="GO:0005524">
    <property type="term" value="F:ATP binding"/>
    <property type="evidence" value="ECO:0007669"/>
    <property type="project" value="UniProtKB-UniRule"/>
</dbReference>
<evidence type="ECO:0000256" key="11">
    <source>
        <dbReference type="SAM" id="Phobius"/>
    </source>
</evidence>
<gene>
    <name evidence="13" type="primary">eccCa</name>
    <name evidence="13" type="ORF">CYJ47_10040</name>
</gene>
<keyword evidence="3 11" id="KW-0812">Transmembrane</keyword>
<feature type="compositionally biased region" description="Pro residues" evidence="10">
    <location>
        <begin position="34"/>
        <end position="43"/>
    </location>
</feature>
<evidence type="ECO:0000313" key="13">
    <source>
        <dbReference type="EMBL" id="WOT01600.1"/>
    </source>
</evidence>
<feature type="region of interest" description="Disordered" evidence="10">
    <location>
        <begin position="907"/>
        <end position="926"/>
    </location>
</feature>
<dbReference type="InterPro" id="IPR027417">
    <property type="entry name" value="P-loop_NTPase"/>
</dbReference>
<dbReference type="Proteomes" id="UP000234560">
    <property type="component" value="Chromosome"/>
</dbReference>
<keyword evidence="8 11" id="KW-0472">Membrane</keyword>
<comment type="subcellular location">
    <subcellularLocation>
        <location evidence="1">Cell membrane</location>
        <topology evidence="1">Multi-pass membrane protein</topology>
    </subcellularLocation>
</comment>
<sequence>MGSIAATMKPLPAREEDRWRVEPPPQPTGELRPDPVPPADTPAPQPLMRILMPIIMAAAMLGMVGLMLIGGTNPNPMMLMFPIFMVMSMLMMFAPTSSEDPDEVRRAYLRHLGILSEEARKAAVAHKAHEEFCHPAPHTLWAMTESPRLWERLRGDDDVLITRIGCGAVPLSTPIIIPDMGATEDLDPVCLVAFRHTVQSSRAVHGMPLTVDFTAFPFVGIAGPGARDLARAMVASIAFFHGPELVGIDVFGDSAGRWDAVKWLPHNRDPLDATWTIVVVDESEVGANGGSYAAGEVREVLDTAGDHSVCLVVGADESTPLGHACWEDGLILYSHAQPTNTAGLTRVDVLKDSLGTTGMTLGVATEEGEQHIGTADQLTAAEFDELARSIGAFDRPDSGYESAAGSGELLPLLGVSTPEKIPLATLWNRGKKDLLAVPIGTDEAGRPVIIDMKESALGGVGPHGLCIGATGSGKSELLKTLVVSLALTHSPEDLNLILVDFKGGATFLELGNLPHTSAVITNLAEEETLVGRMEEAINGEMNRRQEVLRAAGVPNIGAYADKRLHSSELAPLPHLVIILDEFSELLGQHPDFADLFVAVGRLGRSLGVHLLLASQRLEEGRLRGLDSHLSYRIGLRTFSAGESRQVIGTADAYHLPAKPGVGFLKTDADELVQFTASYVSGPVRHAAARSDDEALIQLFTGWRDDTGRAGDPGDSSATGSSASAERETVAGSPTPSDAASAEDAPAETLVERAVKVCGEEAAARAVKAHTVWLPPLPAEVTLGEIMSTHSATDVPPLNVPVGIIDRPYLQRQDPFLLTLSGATGHLAICGGPQSGKTTAVRTLVLSFVATHTTADVAFYILDLGGGDLAELAPLPHVAGVAGRANVEAVHRVFTEVLQIIEDATAANSPATEATGQGDSGGEAPRPTRRETFLIIDGFHVIGSDFEEHLDSVARIAADGLSVGVHLVVTAQRWSVIRPAIRDLIGGRMELHLTDPLDSLIARKAQEQVPPLPGRGLTPQGEQMLVALSSGEDIGYLRHRTQAQPAVPRLRLLPTHIARGELPGPRDGAVPIGIGGARLLPVAWHPDASQHLLGVGARGCGKTSLLLLVAQALTQVGRESARLLVLDPRRGLLGRIAEPMLAGYAATTDAMATLVGQLVVTLAARMPSADVTPQELRERSWWEGPELFLLIDDLHLLPDTLFGPLAPYLPHARDIGLHVVATRKSGAFGRALYSPLLAGVVDAQPDVLVFSADPADGPIAGVKTALAIAGRAQLVRESARFGAVHIAQPDPDDPRDPPPAGAAEADPTQHN</sequence>
<evidence type="ECO:0000256" key="1">
    <source>
        <dbReference type="ARBA" id="ARBA00004651"/>
    </source>
</evidence>
<dbReference type="GO" id="GO:0003677">
    <property type="term" value="F:DNA binding"/>
    <property type="evidence" value="ECO:0007669"/>
    <property type="project" value="InterPro"/>
</dbReference>
<feature type="region of interest" description="Disordered" evidence="10">
    <location>
        <begin position="1"/>
        <end position="43"/>
    </location>
</feature>
<evidence type="ECO:0000256" key="10">
    <source>
        <dbReference type="SAM" id="MobiDB-lite"/>
    </source>
</evidence>
<dbReference type="GO" id="GO:0005886">
    <property type="term" value="C:plasma membrane"/>
    <property type="evidence" value="ECO:0007669"/>
    <property type="project" value="UniProtKB-SubCell"/>
</dbReference>
<name>A0AAF0YQK6_9CORY</name>
<protein>
    <submittedName>
        <fullName evidence="13">Type VII secretion protein EccCa</fullName>
    </submittedName>
</protein>
<reference evidence="13" key="2">
    <citation type="submission" date="2023-10" db="EMBL/GenBank/DDBJ databases">
        <authorList>
            <person name="Choi B."/>
        </authorList>
    </citation>
    <scope>NUCLEOTIDE SEQUENCE</scope>
    <source>
        <strain evidence="13">UMB0763</strain>
    </source>
</reference>
<dbReference type="NCBIfam" id="TIGR03925">
    <property type="entry name" value="T7SS_EccC_b"/>
    <property type="match status" value="1"/>
</dbReference>
<feature type="transmembrane region" description="Helical" evidence="11">
    <location>
        <begin position="50"/>
        <end position="70"/>
    </location>
</feature>
<feature type="domain" description="FtsK" evidence="12">
    <location>
        <begin position="445"/>
        <end position="644"/>
    </location>
</feature>